<evidence type="ECO:0000256" key="1">
    <source>
        <dbReference type="SAM" id="MobiDB-lite"/>
    </source>
</evidence>
<comment type="caution">
    <text evidence="2">The sequence shown here is derived from an EMBL/GenBank/DDBJ whole genome shotgun (WGS) entry which is preliminary data.</text>
</comment>
<accession>A0AAW2KKF3</accession>
<proteinExistence type="predicted"/>
<dbReference type="AlphaFoldDB" id="A0AAW2KKF3"/>
<dbReference type="EMBL" id="JACGWJ010000028">
    <property type="protein sequence ID" value="KAL0306897.1"/>
    <property type="molecule type" value="Genomic_DNA"/>
</dbReference>
<organism evidence="2">
    <name type="scientific">Sesamum radiatum</name>
    <name type="common">Black benniseed</name>
    <dbReference type="NCBI Taxonomy" id="300843"/>
    <lineage>
        <taxon>Eukaryota</taxon>
        <taxon>Viridiplantae</taxon>
        <taxon>Streptophyta</taxon>
        <taxon>Embryophyta</taxon>
        <taxon>Tracheophyta</taxon>
        <taxon>Spermatophyta</taxon>
        <taxon>Magnoliopsida</taxon>
        <taxon>eudicotyledons</taxon>
        <taxon>Gunneridae</taxon>
        <taxon>Pentapetalae</taxon>
        <taxon>asterids</taxon>
        <taxon>lamiids</taxon>
        <taxon>Lamiales</taxon>
        <taxon>Pedaliaceae</taxon>
        <taxon>Sesamum</taxon>
    </lineage>
</organism>
<reference evidence="2" key="1">
    <citation type="submission" date="2020-06" db="EMBL/GenBank/DDBJ databases">
        <authorList>
            <person name="Li T."/>
            <person name="Hu X."/>
            <person name="Zhang T."/>
            <person name="Song X."/>
            <person name="Zhang H."/>
            <person name="Dai N."/>
            <person name="Sheng W."/>
            <person name="Hou X."/>
            <person name="Wei L."/>
        </authorList>
    </citation>
    <scope>NUCLEOTIDE SEQUENCE</scope>
    <source>
        <strain evidence="2">G02</strain>
        <tissue evidence="2">Leaf</tissue>
    </source>
</reference>
<reference evidence="2" key="2">
    <citation type="journal article" date="2024" name="Plant">
        <title>Genomic evolution and insights into agronomic trait innovations of Sesamum species.</title>
        <authorList>
            <person name="Miao H."/>
            <person name="Wang L."/>
            <person name="Qu L."/>
            <person name="Liu H."/>
            <person name="Sun Y."/>
            <person name="Le M."/>
            <person name="Wang Q."/>
            <person name="Wei S."/>
            <person name="Zheng Y."/>
            <person name="Lin W."/>
            <person name="Duan Y."/>
            <person name="Cao H."/>
            <person name="Xiong S."/>
            <person name="Wang X."/>
            <person name="Wei L."/>
            <person name="Li C."/>
            <person name="Ma Q."/>
            <person name="Ju M."/>
            <person name="Zhao R."/>
            <person name="Li G."/>
            <person name="Mu C."/>
            <person name="Tian Q."/>
            <person name="Mei H."/>
            <person name="Zhang T."/>
            <person name="Gao T."/>
            <person name="Zhang H."/>
        </authorList>
    </citation>
    <scope>NUCLEOTIDE SEQUENCE</scope>
    <source>
        <strain evidence="2">G02</strain>
    </source>
</reference>
<feature type="region of interest" description="Disordered" evidence="1">
    <location>
        <begin position="19"/>
        <end position="39"/>
    </location>
</feature>
<feature type="compositionally biased region" description="Low complexity" evidence="1">
    <location>
        <begin position="28"/>
        <end position="39"/>
    </location>
</feature>
<protein>
    <submittedName>
        <fullName evidence="2">Uncharacterized protein</fullName>
    </submittedName>
</protein>
<name>A0AAW2KKF3_SESRA</name>
<evidence type="ECO:0000313" key="2">
    <source>
        <dbReference type="EMBL" id="KAL0306897.1"/>
    </source>
</evidence>
<gene>
    <name evidence="2" type="ORF">Sradi_6107000</name>
</gene>
<sequence>MRKPEDAAVRAPFTVNLAADEGAGGGNEEPIGEGPAAAGGNVGLLAAAVGGVEEGDTFGAGE</sequence>